<evidence type="ECO:0000313" key="1">
    <source>
        <dbReference type="EMBL" id="MBC9978346.1"/>
    </source>
</evidence>
<name>A0ABR7U4A6_9BRAD</name>
<comment type="caution">
    <text evidence="1">The sequence shown here is derived from an EMBL/GenBank/DDBJ whole genome shotgun (WGS) entry which is preliminary data.</text>
</comment>
<gene>
    <name evidence="1" type="ORF">HA482_08960</name>
</gene>
<dbReference type="EMBL" id="JAATTO010000010">
    <property type="protein sequence ID" value="MBC9978346.1"/>
    <property type="molecule type" value="Genomic_DNA"/>
</dbReference>
<reference evidence="1 2" key="1">
    <citation type="journal article" date="2020" name="Arch. Microbiol.">
        <title>Bradyrhizobium campsiandrae sp. nov., a nitrogen-fixing bacterial strain isolated from a native leguminous tree from the Amazon adapted to flooded conditions.</title>
        <authorList>
            <person name="Cabral Michel D."/>
            <person name="Martins da Costa E."/>
            <person name="Azarias Guimaraes A."/>
            <person name="Soares de Carvalho T."/>
            <person name="Santos de Castro Caputo P."/>
            <person name="Willems A."/>
            <person name="de Souza Moreira F.M."/>
        </authorList>
    </citation>
    <scope>NUCLEOTIDE SEQUENCE [LARGE SCALE GENOMIC DNA]</scope>
    <source>
        <strain evidence="2">INPA 384B</strain>
    </source>
</reference>
<evidence type="ECO:0000313" key="2">
    <source>
        <dbReference type="Proteomes" id="UP000639516"/>
    </source>
</evidence>
<dbReference type="RefSeq" id="WP_188099279.1">
    <property type="nucleotide sequence ID" value="NZ_JAANIH010000012.1"/>
</dbReference>
<protein>
    <submittedName>
        <fullName evidence="1">Uncharacterized protein</fullName>
    </submittedName>
</protein>
<proteinExistence type="predicted"/>
<organism evidence="1 2">
    <name type="scientific">Bradyrhizobium campsiandrae</name>
    <dbReference type="NCBI Taxonomy" id="1729892"/>
    <lineage>
        <taxon>Bacteria</taxon>
        <taxon>Pseudomonadati</taxon>
        <taxon>Pseudomonadota</taxon>
        <taxon>Alphaproteobacteria</taxon>
        <taxon>Hyphomicrobiales</taxon>
        <taxon>Nitrobacteraceae</taxon>
        <taxon>Bradyrhizobium</taxon>
    </lineage>
</organism>
<accession>A0ABR7U4A6</accession>
<keyword evidence="2" id="KW-1185">Reference proteome</keyword>
<sequence length="84" mass="9707">MMSITVLSPTVTSARSVLIDKSSLGIVRPSLRRRQANLTNIKKFRAAHRSSRTARPDDEAMWNSQAPAREFVPFEWEFSWRLFV</sequence>
<dbReference type="Proteomes" id="UP000639516">
    <property type="component" value="Unassembled WGS sequence"/>
</dbReference>